<organism evidence="7 8">
    <name type="scientific">Spirodela intermedia</name>
    <name type="common">Intermediate duckweed</name>
    <dbReference type="NCBI Taxonomy" id="51605"/>
    <lineage>
        <taxon>Eukaryota</taxon>
        <taxon>Viridiplantae</taxon>
        <taxon>Streptophyta</taxon>
        <taxon>Embryophyta</taxon>
        <taxon>Tracheophyta</taxon>
        <taxon>Spermatophyta</taxon>
        <taxon>Magnoliopsida</taxon>
        <taxon>Liliopsida</taxon>
        <taxon>Araceae</taxon>
        <taxon>Lemnoideae</taxon>
        <taxon>Spirodela</taxon>
    </lineage>
</organism>
<dbReference type="Pfam" id="PF20826">
    <property type="entry name" value="PHD_5"/>
    <property type="match status" value="1"/>
</dbReference>
<gene>
    <name evidence="7" type="ORF">SI8410_09012009</name>
</gene>
<dbReference type="InterPro" id="IPR011011">
    <property type="entry name" value="Znf_FYVE_PHD"/>
</dbReference>
<dbReference type="GO" id="GO:0008270">
    <property type="term" value="F:zinc ion binding"/>
    <property type="evidence" value="ECO:0007669"/>
    <property type="project" value="UniProtKB-KW"/>
</dbReference>
<evidence type="ECO:0000313" key="7">
    <source>
        <dbReference type="EMBL" id="CAA7401331.1"/>
    </source>
</evidence>
<proteinExistence type="predicted"/>
<keyword evidence="1" id="KW-0479">Metal-binding</keyword>
<dbReference type="InterPro" id="IPR019786">
    <property type="entry name" value="Zinc_finger_PHD-type_CS"/>
</dbReference>
<evidence type="ECO:0000313" key="8">
    <source>
        <dbReference type="Proteomes" id="UP000663760"/>
    </source>
</evidence>
<dbReference type="SMART" id="SM00249">
    <property type="entry name" value="PHD"/>
    <property type="match status" value="1"/>
</dbReference>
<evidence type="ECO:0000256" key="3">
    <source>
        <dbReference type="ARBA" id="ARBA00022833"/>
    </source>
</evidence>
<sequence length="658" mass="73506">MMHTANGTSRKRMRGDRILRLKTFCDPGHPVNFKGSSFRENVSSLLEFGCRAEGWNGPGTDCWTFQLEVHRNPPACISLFVVEEQVEMSDSLRCHHCTSIGWGRHMVCNKRYHFVLPSKKTLGRSNGPNCEVRETSLLAAVRESRLMSVRGELMHGVVHSNGFGHLLAVNGFEAGSEVLSGHQILDLWDRMCTGLGIRKVSLTDTARKRGMELRLVHAVAYGEPWFARWGYRFGRESYGVTLQMYQRSIEALRCLPLCLLVPQYGTTSRELPAIIAKYQAIAGHSLVSLGQLFMFMMELKDRLPPDAFTTVDYHRITMEPACRWSTKRLEMAAQVIVDALKRANFKWVSRQDVRDAARAYVGDTGLLDFVLKSLGNHVVGNYVVRRMVNPVTKILEYCLEDVPGGNPSHCSRSSSGDTVNVRMRMQTTRVQVRKDLIYLYKCILLGQNLRPAAGIFTVIPTAVRYILDTKHLLKDYRKEITWENAVMANSTIKLLCTVCVRNRGEQEELSQPVTPYEVLTFPGHATLGDIKTTAERTFKEIYLGLKTFTSESIVDVACGDSELILGTIESGSRVVVSGLIVEGDGGQDMYEGGNGIDGLVNCACGVKEDDGERMLNCDFCNVWQHTRCVGIGDGKSVPPFFLCTHCENGISLLPSLLP</sequence>
<dbReference type="AlphaFoldDB" id="A0A7I8KUK7"/>
<evidence type="ECO:0000256" key="4">
    <source>
        <dbReference type="ARBA" id="ARBA00023015"/>
    </source>
</evidence>
<keyword evidence="8" id="KW-1185">Reference proteome</keyword>
<dbReference type="InterPro" id="IPR057765">
    <property type="entry name" value="MS1-like_ubiquitin"/>
</dbReference>
<dbReference type="InterPro" id="IPR013083">
    <property type="entry name" value="Znf_RING/FYVE/PHD"/>
</dbReference>
<keyword evidence="5" id="KW-0804">Transcription</keyword>
<keyword evidence="2" id="KW-0863">Zinc-finger</keyword>
<accession>A0A7I8KUK7</accession>
<protein>
    <recommendedName>
        <fullName evidence="6">Zinc finger PHD-type domain-containing protein</fullName>
    </recommendedName>
</protein>
<evidence type="ECO:0000259" key="6">
    <source>
        <dbReference type="SMART" id="SM00249"/>
    </source>
</evidence>
<dbReference type="Pfam" id="PF25874">
    <property type="entry name" value="WHD_plant_repro"/>
    <property type="match status" value="1"/>
</dbReference>
<dbReference type="InterPro" id="IPR001965">
    <property type="entry name" value="Znf_PHD"/>
</dbReference>
<keyword evidence="3" id="KW-0862">Zinc</keyword>
<keyword evidence="4" id="KW-0805">Transcription regulation</keyword>
<dbReference type="InterPro" id="IPR059080">
    <property type="entry name" value="WHD_PTC1"/>
</dbReference>
<evidence type="ECO:0000256" key="2">
    <source>
        <dbReference type="ARBA" id="ARBA00022771"/>
    </source>
</evidence>
<dbReference type="Gene3D" id="3.30.40.10">
    <property type="entry name" value="Zinc/RING finger domain, C3HC4 (zinc finger)"/>
    <property type="match status" value="1"/>
</dbReference>
<reference evidence="7" key="1">
    <citation type="submission" date="2020-02" db="EMBL/GenBank/DDBJ databases">
        <authorList>
            <person name="Scholz U."/>
            <person name="Mascher M."/>
            <person name="Fiebig A."/>
        </authorList>
    </citation>
    <scope>NUCLEOTIDE SEQUENCE</scope>
</reference>
<dbReference type="CDD" id="cd15556">
    <property type="entry name" value="PHD_MMD1_like"/>
    <property type="match status" value="1"/>
</dbReference>
<dbReference type="InterPro" id="IPR058054">
    <property type="entry name" value="Znf_MS1-like"/>
</dbReference>
<name>A0A7I8KUK7_SPIIN</name>
<feature type="domain" description="Zinc finger PHD-type" evidence="6">
    <location>
        <begin position="601"/>
        <end position="647"/>
    </location>
</feature>
<dbReference type="OrthoDB" id="436852at2759"/>
<dbReference type="PANTHER" id="PTHR46201">
    <property type="entry name" value="PHD FINGER PROTEIN MALE MEIOCYTE DEATH 1-RELATED"/>
    <property type="match status" value="1"/>
</dbReference>
<dbReference type="Pfam" id="PF25565">
    <property type="entry name" value="Ubiquitin_At1g33420"/>
    <property type="match status" value="1"/>
</dbReference>
<evidence type="ECO:0000256" key="1">
    <source>
        <dbReference type="ARBA" id="ARBA00022723"/>
    </source>
</evidence>
<dbReference type="PANTHER" id="PTHR46201:SF1">
    <property type="entry name" value="PHD FINGER PROTEIN MALE STERILITY 1"/>
    <property type="match status" value="1"/>
</dbReference>
<dbReference type="EMBL" id="LR746272">
    <property type="protein sequence ID" value="CAA7401331.1"/>
    <property type="molecule type" value="Genomic_DNA"/>
</dbReference>
<dbReference type="SUPFAM" id="SSF57903">
    <property type="entry name" value="FYVE/PHD zinc finger"/>
    <property type="match status" value="1"/>
</dbReference>
<dbReference type="PROSITE" id="PS01359">
    <property type="entry name" value="ZF_PHD_1"/>
    <property type="match status" value="1"/>
</dbReference>
<dbReference type="Proteomes" id="UP000663760">
    <property type="component" value="Chromosome 9"/>
</dbReference>
<evidence type="ECO:0000256" key="5">
    <source>
        <dbReference type="ARBA" id="ARBA00023163"/>
    </source>
</evidence>